<protein>
    <submittedName>
        <fullName evidence="1">Uncharacterized protein</fullName>
    </submittedName>
</protein>
<sequence length="99" mass="11024">MTSLTKTAIPTVQPAGYWGCQLTQDPLRKSSRRVGHLAKITSSRLKDDTVFSGGSHTATSPVWRTCDKEPRSAKGWMDGRQVPHTSCWMLCFCCFSWAS</sequence>
<comment type="caution">
    <text evidence="1">The sequence shown here is derived from an EMBL/GenBank/DDBJ whole genome shotgun (WGS) entry which is preliminary data.</text>
</comment>
<proteinExistence type="predicted"/>
<organism evidence="1 2">
    <name type="scientific">Amblyomma americanum</name>
    <name type="common">Lone star tick</name>
    <dbReference type="NCBI Taxonomy" id="6943"/>
    <lineage>
        <taxon>Eukaryota</taxon>
        <taxon>Metazoa</taxon>
        <taxon>Ecdysozoa</taxon>
        <taxon>Arthropoda</taxon>
        <taxon>Chelicerata</taxon>
        <taxon>Arachnida</taxon>
        <taxon>Acari</taxon>
        <taxon>Parasitiformes</taxon>
        <taxon>Ixodida</taxon>
        <taxon>Ixodoidea</taxon>
        <taxon>Ixodidae</taxon>
        <taxon>Amblyomminae</taxon>
        <taxon>Amblyomma</taxon>
    </lineage>
</organism>
<gene>
    <name evidence="1" type="ORF">V5799_015180</name>
</gene>
<dbReference type="AlphaFoldDB" id="A0AAQ4E0W7"/>
<accession>A0AAQ4E0W7</accession>
<evidence type="ECO:0000313" key="1">
    <source>
        <dbReference type="EMBL" id="KAK8768357.1"/>
    </source>
</evidence>
<name>A0AAQ4E0W7_AMBAM</name>
<dbReference type="Proteomes" id="UP001321473">
    <property type="component" value="Unassembled WGS sequence"/>
</dbReference>
<reference evidence="1 2" key="1">
    <citation type="journal article" date="2023" name="Arcadia Sci">
        <title>De novo assembly of a long-read Amblyomma americanum tick genome.</title>
        <authorList>
            <person name="Chou S."/>
            <person name="Poskanzer K.E."/>
            <person name="Rollins M."/>
            <person name="Thuy-Boun P.S."/>
        </authorList>
    </citation>
    <scope>NUCLEOTIDE SEQUENCE [LARGE SCALE GENOMIC DNA]</scope>
    <source>
        <strain evidence="1">F_SG_1</strain>
        <tissue evidence="1">Salivary glands</tissue>
    </source>
</reference>
<evidence type="ECO:0000313" key="2">
    <source>
        <dbReference type="Proteomes" id="UP001321473"/>
    </source>
</evidence>
<keyword evidence="2" id="KW-1185">Reference proteome</keyword>
<dbReference type="EMBL" id="JARKHS020024108">
    <property type="protein sequence ID" value="KAK8768357.1"/>
    <property type="molecule type" value="Genomic_DNA"/>
</dbReference>